<sequence>MKPQQECFYAYLFSETIILVPKGHPYTPEFDLVTKELGGEKVRVWRRKVEDEYKHYLQTGIGGSYETAGIIDTALEDKLIPLFEDTELIEWSDSICLERHMEIAGKKFAIKSVFPKTAASLPTDKLLTLTDKEQENR</sequence>
<name>C8W5M0_DESAS</name>
<protein>
    <submittedName>
        <fullName evidence="1">Uncharacterized protein</fullName>
    </submittedName>
</protein>
<accession>C8W5M0</accession>
<dbReference type="AlphaFoldDB" id="C8W5M0"/>
<dbReference type="EMBL" id="CP001720">
    <property type="protein sequence ID" value="ACV64020.1"/>
    <property type="molecule type" value="Genomic_DNA"/>
</dbReference>
<dbReference type="eggNOG" id="ENOG502ZE07">
    <property type="taxonomic scope" value="Bacteria"/>
</dbReference>
<evidence type="ECO:0000313" key="2">
    <source>
        <dbReference type="Proteomes" id="UP000002217"/>
    </source>
</evidence>
<dbReference type="OrthoDB" id="1850671at2"/>
<dbReference type="Proteomes" id="UP000002217">
    <property type="component" value="Chromosome"/>
</dbReference>
<evidence type="ECO:0000313" key="1">
    <source>
        <dbReference type="EMBL" id="ACV64020.1"/>
    </source>
</evidence>
<proteinExistence type="predicted"/>
<keyword evidence="2" id="KW-1185">Reference proteome</keyword>
<reference evidence="1 2" key="1">
    <citation type="journal article" date="2009" name="Stand. Genomic Sci.">
        <title>Complete genome sequence of Desulfotomaculum acetoxidans type strain (5575).</title>
        <authorList>
            <person name="Spring S."/>
            <person name="Lapidus A."/>
            <person name="Schroder M."/>
            <person name="Gleim D."/>
            <person name="Sims D."/>
            <person name="Meincke L."/>
            <person name="Glavina Del Rio T."/>
            <person name="Tice H."/>
            <person name="Copeland A."/>
            <person name="Cheng J.F."/>
            <person name="Lucas S."/>
            <person name="Chen F."/>
            <person name="Nolan M."/>
            <person name="Bruce D."/>
            <person name="Goodwin L."/>
            <person name="Pitluck S."/>
            <person name="Ivanova N."/>
            <person name="Mavromatis K."/>
            <person name="Mikhailova N."/>
            <person name="Pati A."/>
            <person name="Chen A."/>
            <person name="Palaniappan K."/>
            <person name="Land M."/>
            <person name="Hauser L."/>
            <person name="Chang Y.J."/>
            <person name="Jeffries C.D."/>
            <person name="Chain P."/>
            <person name="Saunders E."/>
            <person name="Brettin T."/>
            <person name="Detter J.C."/>
            <person name="Goker M."/>
            <person name="Bristow J."/>
            <person name="Eisen J.A."/>
            <person name="Markowitz V."/>
            <person name="Hugenholtz P."/>
            <person name="Kyrpides N.C."/>
            <person name="Klenk H.P."/>
            <person name="Han C."/>
        </authorList>
    </citation>
    <scope>NUCLEOTIDE SEQUENCE [LARGE SCALE GENOMIC DNA]</scope>
    <source>
        <strain evidence="2">ATCC 49208 / DSM 771 / VKM B-1644</strain>
    </source>
</reference>
<organism evidence="1 2">
    <name type="scientific">Desulfofarcimen acetoxidans (strain ATCC 49208 / DSM 771 / KCTC 5769 / VKM B-1644 / 5575)</name>
    <name type="common">Desulfotomaculum acetoxidans</name>
    <dbReference type="NCBI Taxonomy" id="485916"/>
    <lineage>
        <taxon>Bacteria</taxon>
        <taxon>Bacillati</taxon>
        <taxon>Bacillota</taxon>
        <taxon>Clostridia</taxon>
        <taxon>Eubacteriales</taxon>
        <taxon>Peptococcaceae</taxon>
        <taxon>Desulfofarcimen</taxon>
    </lineage>
</organism>
<dbReference type="STRING" id="485916.Dtox_3286"/>
<dbReference type="RefSeq" id="WP_015758711.1">
    <property type="nucleotide sequence ID" value="NC_013216.1"/>
</dbReference>
<dbReference type="HOGENOM" id="CLU_1861944_0_0_9"/>
<gene>
    <name evidence="1" type="ordered locus">Dtox_3286</name>
</gene>
<dbReference type="KEGG" id="dae:Dtox_3286"/>